<dbReference type="AlphaFoldDB" id="A0A3M7QP39"/>
<name>A0A3M7QP39_BRAPC</name>
<gene>
    <name evidence="2" type="ORF">BpHYR1_048673</name>
</gene>
<protein>
    <submittedName>
        <fullName evidence="2">Uncharacterized protein</fullName>
    </submittedName>
</protein>
<keyword evidence="1" id="KW-0812">Transmembrane</keyword>
<accession>A0A3M7QP39</accession>
<proteinExistence type="predicted"/>
<evidence type="ECO:0000256" key="1">
    <source>
        <dbReference type="SAM" id="Phobius"/>
    </source>
</evidence>
<feature type="transmembrane region" description="Helical" evidence="1">
    <location>
        <begin position="38"/>
        <end position="63"/>
    </location>
</feature>
<organism evidence="2 3">
    <name type="scientific">Brachionus plicatilis</name>
    <name type="common">Marine rotifer</name>
    <name type="synonym">Brachionus muelleri</name>
    <dbReference type="NCBI Taxonomy" id="10195"/>
    <lineage>
        <taxon>Eukaryota</taxon>
        <taxon>Metazoa</taxon>
        <taxon>Spiralia</taxon>
        <taxon>Gnathifera</taxon>
        <taxon>Rotifera</taxon>
        <taxon>Eurotatoria</taxon>
        <taxon>Monogononta</taxon>
        <taxon>Pseudotrocha</taxon>
        <taxon>Ploima</taxon>
        <taxon>Brachionidae</taxon>
        <taxon>Brachionus</taxon>
    </lineage>
</organism>
<keyword evidence="1" id="KW-0472">Membrane</keyword>
<evidence type="ECO:0000313" key="2">
    <source>
        <dbReference type="EMBL" id="RNA12755.1"/>
    </source>
</evidence>
<reference evidence="2 3" key="1">
    <citation type="journal article" date="2018" name="Sci. Rep.">
        <title>Genomic signatures of local adaptation to the degree of environmental predictability in rotifers.</title>
        <authorList>
            <person name="Franch-Gras L."/>
            <person name="Hahn C."/>
            <person name="Garcia-Roger E.M."/>
            <person name="Carmona M.J."/>
            <person name="Serra M."/>
            <person name="Gomez A."/>
        </authorList>
    </citation>
    <scope>NUCLEOTIDE SEQUENCE [LARGE SCALE GENOMIC DNA]</scope>
    <source>
        <strain evidence="2">HYR1</strain>
    </source>
</reference>
<keyword evidence="3" id="KW-1185">Reference proteome</keyword>
<evidence type="ECO:0000313" key="3">
    <source>
        <dbReference type="Proteomes" id="UP000276133"/>
    </source>
</evidence>
<sequence>MLKNAEVNTKFLNDDLCSIMLATLFICQIKALNGFSSVSKSFICVVGYIVAFEVGITLYPGVLTVQGLPLLRFFKNQKIKNTKVTVRTLQLVSLFLILKRLS</sequence>
<dbReference type="Proteomes" id="UP000276133">
    <property type="component" value="Unassembled WGS sequence"/>
</dbReference>
<comment type="caution">
    <text evidence="2">The sequence shown here is derived from an EMBL/GenBank/DDBJ whole genome shotgun (WGS) entry which is preliminary data.</text>
</comment>
<keyword evidence="1" id="KW-1133">Transmembrane helix</keyword>
<dbReference type="EMBL" id="REGN01005623">
    <property type="protein sequence ID" value="RNA12755.1"/>
    <property type="molecule type" value="Genomic_DNA"/>
</dbReference>